<dbReference type="AlphaFoldDB" id="A0A7Y2H2P5"/>
<dbReference type="SUPFAM" id="SSF56801">
    <property type="entry name" value="Acetyl-CoA synthetase-like"/>
    <property type="match status" value="1"/>
</dbReference>
<gene>
    <name evidence="1" type="ORF">HKN21_10860</name>
</gene>
<comment type="caution">
    <text evidence="1">The sequence shown here is derived from an EMBL/GenBank/DDBJ whole genome shotgun (WGS) entry which is preliminary data.</text>
</comment>
<reference evidence="1 2" key="1">
    <citation type="submission" date="2020-03" db="EMBL/GenBank/DDBJ databases">
        <title>Metabolic flexibility allows generalist bacteria to become dominant in a frequently disturbed ecosystem.</title>
        <authorList>
            <person name="Chen Y.-J."/>
            <person name="Leung P.M."/>
            <person name="Bay S.K."/>
            <person name="Hugenholtz P."/>
            <person name="Kessler A.J."/>
            <person name="Shelley G."/>
            <person name="Waite D.W."/>
            <person name="Cook P.L."/>
            <person name="Greening C."/>
        </authorList>
    </citation>
    <scope>NUCLEOTIDE SEQUENCE [LARGE SCALE GENOMIC DNA]</scope>
    <source>
        <strain evidence="1">SS_bin_28</strain>
    </source>
</reference>
<evidence type="ECO:0000313" key="2">
    <source>
        <dbReference type="Proteomes" id="UP000547674"/>
    </source>
</evidence>
<protein>
    <submittedName>
        <fullName evidence="1">Phenylacetate--CoA ligase family protein</fullName>
    </submittedName>
</protein>
<dbReference type="Gene3D" id="3.40.50.12780">
    <property type="entry name" value="N-terminal domain of ligase-like"/>
    <property type="match status" value="1"/>
</dbReference>
<dbReference type="PANTHER" id="PTHR36932:SF1">
    <property type="entry name" value="CAPSULAR POLYSACCHARIDE BIOSYNTHESIS PROTEIN"/>
    <property type="match status" value="1"/>
</dbReference>
<keyword evidence="1" id="KW-0436">Ligase</keyword>
<sequence length="453" mass="51473">MKTLMDTLASRVFGPLDRWRTGDQSFRYVSEVEAFNQLPAEAIQSHTLNRIRKICAVANAQCPFYTERFAKAGIKNPEQITLEQFETLPYLTREDIRTHENALVNRSIGKENMRVSATGGTTDSPVRFYMDWDAYYRRRSATIAFDRWFGYEPGKRLALLWGAERDYRDVVTPRNKLRNKLVDRLIFLPASPLDDTIMREHYETLREFQPVLIQAYPTPLALFAAFLIRNNLKLTVPAISTTAEPLLSDHAEVIAEAFGVTPFDWYGSRELGRIATSDLHHDGLYINAYQNYLEAIPAAGAIEPGLSKIIATDLWNVGFPLIRYDGGDMGIFDSESGKGGIHLPRLRNVAGRVSDVFVNSKRQQIAGASLTNRILTESSEIEQIQIVQNDYQEFVIRFVPGVDYNENTNKNLKLVLLDFLHDDANVQFEPMDEIPLTASGKRRLSQVNFTPDI</sequence>
<organism evidence="1 2">
    <name type="scientific">Eiseniibacteriota bacterium</name>
    <dbReference type="NCBI Taxonomy" id="2212470"/>
    <lineage>
        <taxon>Bacteria</taxon>
        <taxon>Candidatus Eiseniibacteriota</taxon>
    </lineage>
</organism>
<dbReference type="GO" id="GO:0016874">
    <property type="term" value="F:ligase activity"/>
    <property type="evidence" value="ECO:0007669"/>
    <property type="project" value="UniProtKB-KW"/>
</dbReference>
<dbReference type="InterPro" id="IPR053158">
    <property type="entry name" value="CapK_Type1_Caps_Biosynth"/>
</dbReference>
<dbReference type="EMBL" id="JABDJR010000436">
    <property type="protein sequence ID" value="NNF07250.1"/>
    <property type="molecule type" value="Genomic_DNA"/>
</dbReference>
<accession>A0A7Y2H2P5</accession>
<proteinExistence type="predicted"/>
<evidence type="ECO:0000313" key="1">
    <source>
        <dbReference type="EMBL" id="NNF07250.1"/>
    </source>
</evidence>
<name>A0A7Y2H2P5_UNCEI</name>
<dbReference type="Proteomes" id="UP000547674">
    <property type="component" value="Unassembled WGS sequence"/>
</dbReference>
<dbReference type="InterPro" id="IPR042099">
    <property type="entry name" value="ANL_N_sf"/>
</dbReference>
<dbReference type="PANTHER" id="PTHR36932">
    <property type="entry name" value="CAPSULAR POLYSACCHARIDE BIOSYNTHESIS PROTEIN"/>
    <property type="match status" value="1"/>
</dbReference>